<keyword evidence="2" id="KW-1133">Transmembrane helix</keyword>
<dbReference type="InterPro" id="IPR008965">
    <property type="entry name" value="CBM2/CBM3_carb-bd_dom_sf"/>
</dbReference>
<dbReference type="GO" id="GO:0004553">
    <property type="term" value="F:hydrolase activity, hydrolyzing O-glycosyl compounds"/>
    <property type="evidence" value="ECO:0007669"/>
    <property type="project" value="InterPro"/>
</dbReference>
<dbReference type="Gene3D" id="2.60.40.680">
    <property type="match status" value="1"/>
</dbReference>
<evidence type="ECO:0000256" key="2">
    <source>
        <dbReference type="SAM" id="Phobius"/>
    </source>
</evidence>
<keyword evidence="2" id="KW-0812">Transmembrane</keyword>
<dbReference type="Pfam" id="PF00404">
    <property type="entry name" value="Dockerin_1"/>
    <property type="match status" value="1"/>
</dbReference>
<dbReference type="GO" id="GO:0000272">
    <property type="term" value="P:polysaccharide catabolic process"/>
    <property type="evidence" value="ECO:0007669"/>
    <property type="project" value="InterPro"/>
</dbReference>
<proteinExistence type="predicted"/>
<dbReference type="SUPFAM" id="SSF49384">
    <property type="entry name" value="Carbohydrate-binding domain"/>
    <property type="match status" value="1"/>
</dbReference>
<dbReference type="Gene3D" id="2.60.40.4130">
    <property type="match status" value="1"/>
</dbReference>
<dbReference type="SUPFAM" id="SSF63446">
    <property type="entry name" value="Type I dockerin domain"/>
    <property type="match status" value="1"/>
</dbReference>
<dbReference type="EMBL" id="LBVN01000001">
    <property type="protein sequence ID" value="KKQ87806.1"/>
    <property type="molecule type" value="Genomic_DNA"/>
</dbReference>
<dbReference type="InterPro" id="IPR036439">
    <property type="entry name" value="Dockerin_dom_sf"/>
</dbReference>
<accession>A0A0G0PEU4</accession>
<keyword evidence="2" id="KW-0472">Membrane</keyword>
<evidence type="ECO:0000313" key="4">
    <source>
        <dbReference type="Proteomes" id="UP000033944"/>
    </source>
</evidence>
<feature type="transmembrane region" description="Helical" evidence="2">
    <location>
        <begin position="12"/>
        <end position="28"/>
    </location>
</feature>
<protein>
    <submittedName>
        <fullName evidence="3">PKD domain containing protein</fullName>
    </submittedName>
</protein>
<dbReference type="Proteomes" id="UP000033944">
    <property type="component" value="Unassembled WGS sequence"/>
</dbReference>
<dbReference type="AlphaFoldDB" id="A0A0G0PEU4"/>
<evidence type="ECO:0000256" key="1">
    <source>
        <dbReference type="SAM" id="MobiDB-lite"/>
    </source>
</evidence>
<reference evidence="3 4" key="1">
    <citation type="journal article" date="2015" name="Nature">
        <title>rRNA introns, odd ribosomes, and small enigmatic genomes across a large radiation of phyla.</title>
        <authorList>
            <person name="Brown C.T."/>
            <person name="Hug L.A."/>
            <person name="Thomas B.C."/>
            <person name="Sharon I."/>
            <person name="Castelle C.J."/>
            <person name="Singh A."/>
            <person name="Wilkins M.J."/>
            <person name="Williams K.H."/>
            <person name="Banfield J.F."/>
        </authorList>
    </citation>
    <scope>NUCLEOTIDE SEQUENCE [LARGE SCALE GENOMIC DNA]</scope>
</reference>
<sequence length="515" mass="55165">MNFLKNLHGKKFYALVFVGLIVILTKIINTSAQTPQANLFITGPNDLSTLTSGSYKIMLNSGSELIGFVSVEISFDKTKLSLSAPVAATGPLKNQIIVTNVADANANGVVTIVLGLSPADVANPPSGEFELATLEFNKTGTPSGGTSLTFNTQNFSVVNMAAQQLTVGSQNFDISFDAPTQTPTATLTPTDSPTPTLTPTNTPTFTPTVTPTQTETPTPTPTATVTPTPTPIANQPATLSLFPNGEFKITKESQVDLSLLISSPIIGVDAVINYDPLAVDIINVSSSGLFSGNFIFNNSSPGILRISATQTPQQSINSGGIVASITVKPKIIGLTELNFNFTLGDKSESNVIATNGEDILQTTNGAILDILGLDVFAYLNLKTPSENLAIGHVASGSVEIVDDTWLQNFTTDNDGNSQTWQLDYTYLNSELFFRLKSSGFLRRRISQTLLEGTNVLNFGNLVAGDLNDDGIVNNIDVAIMYQNWFLTGPSDYNKDGIVNSYDFWILVNNFFREDE</sequence>
<feature type="region of interest" description="Disordered" evidence="1">
    <location>
        <begin position="179"/>
        <end position="230"/>
    </location>
</feature>
<comment type="caution">
    <text evidence="3">The sequence shown here is derived from an EMBL/GenBank/DDBJ whole genome shotgun (WGS) entry which is preliminary data.</text>
</comment>
<evidence type="ECO:0000313" key="3">
    <source>
        <dbReference type="EMBL" id="KKQ87806.1"/>
    </source>
</evidence>
<name>A0A0G0PEU4_9BACT</name>
<feature type="compositionally biased region" description="Low complexity" evidence="1">
    <location>
        <begin position="179"/>
        <end position="227"/>
    </location>
</feature>
<dbReference type="GO" id="GO:0030246">
    <property type="term" value="F:carbohydrate binding"/>
    <property type="evidence" value="ECO:0007669"/>
    <property type="project" value="InterPro"/>
</dbReference>
<dbReference type="InterPro" id="IPR002105">
    <property type="entry name" value="Dockerin_1_rpt"/>
</dbReference>
<organism evidence="3 4">
    <name type="scientific">Candidatus Woesebacteria bacterium GW2011_GWB1_38_8b</name>
    <dbReference type="NCBI Taxonomy" id="1618571"/>
    <lineage>
        <taxon>Bacteria</taxon>
        <taxon>Candidatus Woeseibacteriota</taxon>
    </lineage>
</organism>
<gene>
    <name evidence="3" type="ORF">UT10_C0001G0047</name>
</gene>